<keyword evidence="2" id="KW-1133">Transmembrane helix</keyword>
<feature type="transmembrane region" description="Helical" evidence="2">
    <location>
        <begin position="24"/>
        <end position="47"/>
    </location>
</feature>
<comment type="caution">
    <text evidence="3">The sequence shown here is derived from an EMBL/GenBank/DDBJ whole genome shotgun (WGS) entry which is preliminary data.</text>
</comment>
<name>A0A0J6UMC7_9HYPH</name>
<evidence type="ECO:0000313" key="3">
    <source>
        <dbReference type="EMBL" id="KMO27171.1"/>
    </source>
</evidence>
<dbReference type="AlphaFoldDB" id="A0A0J6UMC7"/>
<evidence type="ECO:0000256" key="1">
    <source>
        <dbReference type="SAM" id="MobiDB-lite"/>
    </source>
</evidence>
<evidence type="ECO:0000313" key="4">
    <source>
        <dbReference type="Proteomes" id="UP000035929"/>
    </source>
</evidence>
<keyword evidence="2" id="KW-0812">Transmembrane</keyword>
<dbReference type="Proteomes" id="UP000035929">
    <property type="component" value="Unassembled WGS sequence"/>
</dbReference>
<sequence>MFFTMTAAIGAAMAAAVWSIDAGLTMAGLAAGAAGLTSAAAASFLMVRVDRQALAINPEAGPEPAPADLPRLRRSRRERFVQAP</sequence>
<evidence type="ECO:0000256" key="2">
    <source>
        <dbReference type="SAM" id="Phobius"/>
    </source>
</evidence>
<dbReference type="EMBL" id="LABX01000339">
    <property type="protein sequence ID" value="KMO27171.1"/>
    <property type="molecule type" value="Genomic_DNA"/>
</dbReference>
<keyword evidence="2" id="KW-0472">Membrane</keyword>
<proteinExistence type="predicted"/>
<feature type="region of interest" description="Disordered" evidence="1">
    <location>
        <begin position="57"/>
        <end position="84"/>
    </location>
</feature>
<protein>
    <submittedName>
        <fullName evidence="3">Uncharacterized protein</fullName>
    </submittedName>
</protein>
<reference evidence="3 4" key="1">
    <citation type="submission" date="2015-03" db="EMBL/GenBank/DDBJ databases">
        <title>Genome sequencing of Methylobacterium aquaticum DSM16371 type strain.</title>
        <authorList>
            <person name="Chaudhry V."/>
            <person name="Patil P.B."/>
        </authorList>
    </citation>
    <scope>NUCLEOTIDE SEQUENCE [LARGE SCALE GENOMIC DNA]</scope>
    <source>
        <strain evidence="3 4">DSM 16371</strain>
    </source>
</reference>
<accession>A0A0J6UMC7</accession>
<dbReference type="PATRIC" id="fig|270351.6.peg.5022"/>
<organism evidence="3 4">
    <name type="scientific">Methylobacterium aquaticum</name>
    <dbReference type="NCBI Taxonomy" id="270351"/>
    <lineage>
        <taxon>Bacteria</taxon>
        <taxon>Pseudomonadati</taxon>
        <taxon>Pseudomonadota</taxon>
        <taxon>Alphaproteobacteria</taxon>
        <taxon>Hyphomicrobiales</taxon>
        <taxon>Methylobacteriaceae</taxon>
        <taxon>Methylobacterium</taxon>
    </lineage>
</organism>
<gene>
    <name evidence="3" type="ORF">VP06_31545</name>
</gene>